<evidence type="ECO:0000313" key="3">
    <source>
        <dbReference type="Proteomes" id="UP001215151"/>
    </source>
</evidence>
<dbReference type="AlphaFoldDB" id="A0AAD7XAE6"/>
<name>A0AAD7XAE6_9APHY</name>
<feature type="compositionally biased region" description="Low complexity" evidence="1">
    <location>
        <begin position="111"/>
        <end position="146"/>
    </location>
</feature>
<dbReference type="Proteomes" id="UP001215151">
    <property type="component" value="Unassembled WGS sequence"/>
</dbReference>
<dbReference type="EMBL" id="JAPEVG010000082">
    <property type="protein sequence ID" value="KAJ8487267.1"/>
    <property type="molecule type" value="Genomic_DNA"/>
</dbReference>
<keyword evidence="3" id="KW-1185">Reference proteome</keyword>
<sequence>MAQMTLDVAVQARVSIGSGHNDSDDSETHWEMAIPLPENDVQSNVPSGKRRGLARDAPSVAAKQQSRLDDWLAAPSTAVSSAPPPANDSEDYSMDAIPEATNPSVPTDSVTAASSSLRALPAPTLPASTSPSTMSQASDGGQSSSSVRQTATATRVNDEASGRRHPVGWQTRAKPNRVIYRCDALARYRLTINDLRGLPMAESVLRNCYEEYAKKMSHRHPFKQPEWYCVAPSTITQIRQPTSVSEQTR</sequence>
<proteinExistence type="predicted"/>
<protein>
    <submittedName>
        <fullName evidence="2">Uncharacterized protein</fullName>
    </submittedName>
</protein>
<accession>A0AAD7XAE6</accession>
<feature type="compositionally biased region" description="Polar residues" evidence="1">
    <location>
        <begin position="101"/>
        <end position="110"/>
    </location>
</feature>
<gene>
    <name evidence="2" type="ORF">ONZ51_g4277</name>
</gene>
<evidence type="ECO:0000256" key="1">
    <source>
        <dbReference type="SAM" id="MobiDB-lite"/>
    </source>
</evidence>
<feature type="region of interest" description="Disordered" evidence="1">
    <location>
        <begin position="14"/>
        <end position="167"/>
    </location>
</feature>
<reference evidence="2" key="1">
    <citation type="submission" date="2022-11" db="EMBL/GenBank/DDBJ databases">
        <title>Genome Sequence of Cubamyces cubensis.</title>
        <authorList>
            <person name="Buettner E."/>
        </authorList>
    </citation>
    <scope>NUCLEOTIDE SEQUENCE</scope>
    <source>
        <strain evidence="2">MPL-01</strain>
    </source>
</reference>
<comment type="caution">
    <text evidence="2">The sequence shown here is derived from an EMBL/GenBank/DDBJ whole genome shotgun (WGS) entry which is preliminary data.</text>
</comment>
<feature type="compositionally biased region" description="Basic and acidic residues" evidence="1">
    <location>
        <begin position="21"/>
        <end position="30"/>
    </location>
</feature>
<organism evidence="2 3">
    <name type="scientific">Trametes cubensis</name>
    <dbReference type="NCBI Taxonomy" id="1111947"/>
    <lineage>
        <taxon>Eukaryota</taxon>
        <taxon>Fungi</taxon>
        <taxon>Dikarya</taxon>
        <taxon>Basidiomycota</taxon>
        <taxon>Agaricomycotina</taxon>
        <taxon>Agaricomycetes</taxon>
        <taxon>Polyporales</taxon>
        <taxon>Polyporaceae</taxon>
        <taxon>Trametes</taxon>
    </lineage>
</organism>
<evidence type="ECO:0000313" key="2">
    <source>
        <dbReference type="EMBL" id="KAJ8487267.1"/>
    </source>
</evidence>